<accession>A0A9P7GC89</accession>
<keyword evidence="3" id="KW-1185">Reference proteome</keyword>
<proteinExistence type="predicted"/>
<gene>
    <name evidence="2" type="ORF">DXG03_007821</name>
</gene>
<dbReference type="OrthoDB" id="8300194at2759"/>
<dbReference type="PANTHER" id="PTHR21310">
    <property type="entry name" value="AMINOGLYCOSIDE PHOSPHOTRANSFERASE-RELATED-RELATED"/>
    <property type="match status" value="1"/>
</dbReference>
<feature type="region of interest" description="Disordered" evidence="1">
    <location>
        <begin position="1"/>
        <end position="24"/>
    </location>
</feature>
<name>A0A9P7GC89_9AGAR</name>
<dbReference type="EMBL" id="JABCKV010000006">
    <property type="protein sequence ID" value="KAG5647897.1"/>
    <property type="molecule type" value="Genomic_DNA"/>
</dbReference>
<dbReference type="Proteomes" id="UP000775547">
    <property type="component" value="Unassembled WGS sequence"/>
</dbReference>
<evidence type="ECO:0000256" key="1">
    <source>
        <dbReference type="SAM" id="MobiDB-lite"/>
    </source>
</evidence>
<dbReference type="AlphaFoldDB" id="A0A9P7GC89"/>
<comment type="caution">
    <text evidence="2">The sequence shown here is derived from an EMBL/GenBank/DDBJ whole genome shotgun (WGS) entry which is preliminary data.</text>
</comment>
<dbReference type="PANTHER" id="PTHR21310:SF15">
    <property type="entry name" value="AMINOGLYCOSIDE PHOSPHOTRANSFERASE DOMAIN-CONTAINING PROTEIN"/>
    <property type="match status" value="1"/>
</dbReference>
<organism evidence="2 3">
    <name type="scientific">Asterophora parasitica</name>
    <dbReference type="NCBI Taxonomy" id="117018"/>
    <lineage>
        <taxon>Eukaryota</taxon>
        <taxon>Fungi</taxon>
        <taxon>Dikarya</taxon>
        <taxon>Basidiomycota</taxon>
        <taxon>Agaricomycotina</taxon>
        <taxon>Agaricomycetes</taxon>
        <taxon>Agaricomycetidae</taxon>
        <taxon>Agaricales</taxon>
        <taxon>Tricholomatineae</taxon>
        <taxon>Lyophyllaceae</taxon>
        <taxon>Asterophora</taxon>
    </lineage>
</organism>
<reference evidence="2" key="2">
    <citation type="submission" date="2021-10" db="EMBL/GenBank/DDBJ databases">
        <title>Phylogenomics reveals ancestral predisposition of the termite-cultivated fungus Termitomyces towards a domesticated lifestyle.</title>
        <authorList>
            <person name="Auxier B."/>
            <person name="Grum-Grzhimaylo A."/>
            <person name="Cardenas M.E."/>
            <person name="Lodge J.D."/>
            <person name="Laessoe T."/>
            <person name="Pedersen O."/>
            <person name="Smith M.E."/>
            <person name="Kuyper T.W."/>
            <person name="Franco-Molano E.A."/>
            <person name="Baroni T.J."/>
            <person name="Aanen D.K."/>
        </authorList>
    </citation>
    <scope>NUCLEOTIDE SEQUENCE</scope>
    <source>
        <strain evidence="2">AP01</strain>
        <tissue evidence="2">Mycelium</tissue>
    </source>
</reference>
<sequence length="190" mass="21729">MKDVARRQDIFARPPPPPPSQTERWSDEEIIRLVDETPCLPGTDNMLVLIAPDTAVKRCWKFDATVAEQLSMQLVYSHTRIPLPRAHRVIQHVHGRGDAYLVMDYIPKYQRLQTAWKGMSMWAKLRVIVALRVYLRQLRRVQHPPSMGKPGPPGPKPLRCSGLQFYECIKGPFPTSEALADTIVKVTDEH</sequence>
<reference evidence="2" key="1">
    <citation type="submission" date="2020-07" db="EMBL/GenBank/DDBJ databases">
        <authorList>
            <person name="Nieuwenhuis M."/>
            <person name="Van De Peppel L.J.J."/>
        </authorList>
    </citation>
    <scope>NUCLEOTIDE SEQUENCE</scope>
    <source>
        <strain evidence="2">AP01</strain>
        <tissue evidence="2">Mycelium</tissue>
    </source>
</reference>
<feature type="compositionally biased region" description="Basic and acidic residues" evidence="1">
    <location>
        <begin position="1"/>
        <end position="10"/>
    </location>
</feature>
<evidence type="ECO:0000313" key="2">
    <source>
        <dbReference type="EMBL" id="KAG5647897.1"/>
    </source>
</evidence>
<protein>
    <submittedName>
        <fullName evidence="2">Uncharacterized protein</fullName>
    </submittedName>
</protein>
<evidence type="ECO:0000313" key="3">
    <source>
        <dbReference type="Proteomes" id="UP000775547"/>
    </source>
</evidence>
<dbReference type="InterPro" id="IPR051678">
    <property type="entry name" value="AGP_Transferase"/>
</dbReference>